<feature type="domain" description="DUF6644" evidence="2">
    <location>
        <begin position="43"/>
        <end position="175"/>
    </location>
</feature>
<sequence>MTDLLFEFTEWIRTTFLVDFSLWISDTWLSMLIVTHFWAIPAIQTVHILTIAASFGAVLLMNLRVLGVVGTDRTIARTGKRYLPWLWYGFVILIITGLGMITAEPVRELINPIFWIKMGLFLVAVIAAAWFQIAVSRKSVNWDAAGSASFGIKLGAVGIILLWLVIMLCGRWIAYAPT</sequence>
<keyword evidence="1" id="KW-0812">Transmembrane</keyword>
<keyword evidence="1" id="KW-1133">Transmembrane helix</keyword>
<name>A0AAJ6BM22_9SPHN</name>
<accession>A0AAJ6BM22</accession>
<dbReference type="KEGG" id="acob:P0Y56_13085"/>
<evidence type="ECO:0000313" key="3">
    <source>
        <dbReference type="EMBL" id="WEK45954.1"/>
    </source>
</evidence>
<dbReference type="Proteomes" id="UP001218362">
    <property type="component" value="Chromosome"/>
</dbReference>
<dbReference type="Pfam" id="PF20349">
    <property type="entry name" value="DUF6644"/>
    <property type="match status" value="1"/>
</dbReference>
<evidence type="ECO:0000259" key="2">
    <source>
        <dbReference type="Pfam" id="PF20349"/>
    </source>
</evidence>
<feature type="transmembrane region" description="Helical" evidence="1">
    <location>
        <begin position="85"/>
        <end position="103"/>
    </location>
</feature>
<feature type="transmembrane region" description="Helical" evidence="1">
    <location>
        <begin position="115"/>
        <end position="134"/>
    </location>
</feature>
<evidence type="ECO:0000313" key="4">
    <source>
        <dbReference type="Proteomes" id="UP001218362"/>
    </source>
</evidence>
<feature type="transmembrane region" description="Helical" evidence="1">
    <location>
        <begin position="154"/>
        <end position="174"/>
    </location>
</feature>
<dbReference type="InterPro" id="IPR046586">
    <property type="entry name" value="DUF6644"/>
</dbReference>
<feature type="transmembrane region" description="Helical" evidence="1">
    <location>
        <begin position="46"/>
        <end position="65"/>
    </location>
</feature>
<dbReference type="EMBL" id="CP119316">
    <property type="protein sequence ID" value="WEK45954.1"/>
    <property type="molecule type" value="Genomic_DNA"/>
</dbReference>
<organism evidence="3 4">
    <name type="scientific">Candidatus Andeanibacterium colombiense</name>
    <dbReference type="NCBI Taxonomy" id="3121345"/>
    <lineage>
        <taxon>Bacteria</taxon>
        <taxon>Pseudomonadati</taxon>
        <taxon>Pseudomonadota</taxon>
        <taxon>Alphaproteobacteria</taxon>
        <taxon>Sphingomonadales</taxon>
        <taxon>Sphingomonadaceae</taxon>
        <taxon>Candidatus Andeanibacterium</taxon>
    </lineage>
</organism>
<dbReference type="AlphaFoldDB" id="A0AAJ6BM22"/>
<protein>
    <recommendedName>
        <fullName evidence="2">DUF6644 domain-containing protein</fullName>
    </recommendedName>
</protein>
<feature type="transmembrane region" description="Helical" evidence="1">
    <location>
        <begin position="20"/>
        <end position="39"/>
    </location>
</feature>
<reference evidence="3" key="1">
    <citation type="submission" date="2023-03" db="EMBL/GenBank/DDBJ databases">
        <title>Andean soil-derived lignocellulolytic bacterial consortium as a source of novel taxa and putative plastic-active enzymes.</title>
        <authorList>
            <person name="Diaz-Garcia L."/>
            <person name="Chuvochina M."/>
            <person name="Feuerriegel G."/>
            <person name="Bunk B."/>
            <person name="Sproer C."/>
            <person name="Streit W.R."/>
            <person name="Rodriguez L.M."/>
            <person name="Overmann J."/>
            <person name="Jimenez D.J."/>
        </authorList>
    </citation>
    <scope>NUCLEOTIDE SEQUENCE</scope>
    <source>
        <strain evidence="3">MAG 26</strain>
    </source>
</reference>
<evidence type="ECO:0000256" key="1">
    <source>
        <dbReference type="SAM" id="Phobius"/>
    </source>
</evidence>
<proteinExistence type="predicted"/>
<keyword evidence="1" id="KW-0472">Membrane</keyword>
<gene>
    <name evidence="3" type="ORF">P0Y56_13085</name>
</gene>